<keyword evidence="5" id="KW-0472">Membrane</keyword>
<evidence type="ECO:0000256" key="3">
    <source>
        <dbReference type="ARBA" id="ARBA00022982"/>
    </source>
</evidence>
<keyword evidence="5" id="KW-1133">Transmembrane helix</keyword>
<feature type="domain" description="Flavodoxin-like" evidence="6">
    <location>
        <begin position="384"/>
        <end position="521"/>
    </location>
</feature>
<feature type="transmembrane region" description="Helical" evidence="5">
    <location>
        <begin position="133"/>
        <end position="153"/>
    </location>
</feature>
<organism evidence="8 9">
    <name type="scientific">Pseudomonas cuatrocienegasensis</name>
    <dbReference type="NCBI Taxonomy" id="543360"/>
    <lineage>
        <taxon>Bacteria</taxon>
        <taxon>Pseudomonadati</taxon>
        <taxon>Pseudomonadota</taxon>
        <taxon>Gammaproteobacteria</taxon>
        <taxon>Pseudomonadales</taxon>
        <taxon>Pseudomonadaceae</taxon>
        <taxon>Pseudomonas</taxon>
    </lineage>
</organism>
<dbReference type="Pfam" id="PF00258">
    <property type="entry name" value="Flavodoxin_1"/>
    <property type="match status" value="1"/>
</dbReference>
<feature type="transmembrane region" description="Helical" evidence="5">
    <location>
        <begin position="183"/>
        <end position="203"/>
    </location>
</feature>
<dbReference type="PANTHER" id="PTHR34219:SF3">
    <property type="entry name" value="BLL7967 PROTEIN"/>
    <property type="match status" value="1"/>
</dbReference>
<keyword evidence="5" id="KW-0812">Transmembrane</keyword>
<dbReference type="Pfam" id="PF03929">
    <property type="entry name" value="PepSY_TM"/>
    <property type="match status" value="1"/>
</dbReference>
<evidence type="ECO:0000256" key="5">
    <source>
        <dbReference type="SAM" id="Phobius"/>
    </source>
</evidence>
<dbReference type="Gene3D" id="3.40.50.360">
    <property type="match status" value="1"/>
</dbReference>
<dbReference type="SUPFAM" id="SSF63380">
    <property type="entry name" value="Riboflavin synthase domain-like"/>
    <property type="match status" value="1"/>
</dbReference>
<evidence type="ECO:0000256" key="1">
    <source>
        <dbReference type="ARBA" id="ARBA00022630"/>
    </source>
</evidence>
<dbReference type="Gene3D" id="3.40.50.80">
    <property type="entry name" value="Nucleotide-binding domain of ferredoxin-NADP reductase (FNR) module"/>
    <property type="match status" value="1"/>
</dbReference>
<dbReference type="InterPro" id="IPR001094">
    <property type="entry name" value="Flavdoxin-like"/>
</dbReference>
<dbReference type="InterPro" id="IPR005625">
    <property type="entry name" value="PepSY-ass_TM"/>
</dbReference>
<dbReference type="CDD" id="cd06200">
    <property type="entry name" value="SiR_like1"/>
    <property type="match status" value="1"/>
</dbReference>
<dbReference type="EMBL" id="FOFP01000006">
    <property type="protein sequence ID" value="SEQ49707.1"/>
    <property type="molecule type" value="Genomic_DNA"/>
</dbReference>
<feature type="domain" description="FAD-binding FR-type" evidence="7">
    <location>
        <begin position="533"/>
        <end position="699"/>
    </location>
</feature>
<keyword evidence="9" id="KW-1185">Reference proteome</keyword>
<reference evidence="8 9" key="1">
    <citation type="submission" date="2016-10" db="EMBL/GenBank/DDBJ databases">
        <authorList>
            <person name="Varghese N."/>
            <person name="Submissions S."/>
        </authorList>
    </citation>
    <scope>NUCLEOTIDE SEQUENCE [LARGE SCALE GENOMIC DNA]</scope>
    <source>
        <strain evidence="8 9">CIP 109853</strain>
    </source>
</reference>
<dbReference type="InterPro" id="IPR001433">
    <property type="entry name" value="OxRdtase_FAD/NAD-bd"/>
</dbReference>
<dbReference type="PANTHER" id="PTHR34219">
    <property type="entry name" value="IRON-REGULATED INNER MEMBRANE PROTEIN-RELATED"/>
    <property type="match status" value="1"/>
</dbReference>
<dbReference type="PRINTS" id="PR00371">
    <property type="entry name" value="FPNCR"/>
</dbReference>
<sequence length="838" mass="91774">MFQLHWLFGITGGLVLALMGVTGAAYAFRDELLLLLNPQVIQQQAGPVLTPGELVARAERDSGAQMAGLWVDVTGERPARVFFTPPAGERRGASRYVDPYSGAQLPELRGQGFFDLMLQLHRFLALGEFGKQITAACTLMLVFFCLSGLYLRWPRQAASWRAWLTLDWARKGRSFNWDLHAVAGTWCLALYLLAALTGLFWSYEWYREGVQRLFTDAPAGQAGERRSAGRGRPPAEPQDGPALVVDYAAVWAAIRNTAGPQLHTYNLRLPPLGGQPATVFYLLEGAAHPRALDQLSLDPASGVVSRVERYSEKPLGAQLLASVYALHVGEFFGLPGRILMLLASLAMPLFAVTGWLLYLDRRRKKRAIRAAQGELGGAAGGEAWLIGFASQSGFAEQLAWQSAAHLQAAGHPVQVQSLSQLGEQTLREARRALFVVSTFGDGEAPDSARAFERRVLGQALGLDHLRFALLALGDRHYPQFCGFAERVRGWLQQQGAQTLFEPVQVDAGDAQALDHWRSQLGTLTGVQMQAAVEPLLTWRLVSRECLNPGSLGAPTYLVGLQPLQPCTWQAGDILEVQVCQAPARVYEWMQGLGLAEQQVSHDGEARPLSEVLAERVLPEDTQALFGLAPQALLQTLAPLPRRDYSIASLPADGVLELLVRQQHQADGSLGLGSGWLTAHAPLGQQLRARLRDNRGFHLPRDDRPLILIGNGTGLAGLRSLLRARVAAGQGRNWLLFGERSAAHDFYCREELQGYLADGSLARLDLAFSRDQAERLYVQQRLGAAADELRSWLQAGAALYVCGSLQGMAAEVDGVLRELLGETALQTLVEDGRYRRDVY</sequence>
<feature type="transmembrane region" description="Helical" evidence="5">
    <location>
        <begin position="338"/>
        <end position="359"/>
    </location>
</feature>
<evidence type="ECO:0000256" key="4">
    <source>
        <dbReference type="SAM" id="MobiDB-lite"/>
    </source>
</evidence>
<accession>A0ABY1BC94</accession>
<proteinExistence type="predicted"/>
<dbReference type="InterPro" id="IPR001709">
    <property type="entry name" value="Flavoprot_Pyr_Nucl_cyt_Rdtase"/>
</dbReference>
<name>A0ABY1BC94_9PSED</name>
<dbReference type="PROSITE" id="PS51384">
    <property type="entry name" value="FAD_FR"/>
    <property type="match status" value="1"/>
</dbReference>
<evidence type="ECO:0000259" key="6">
    <source>
        <dbReference type="PROSITE" id="PS50902"/>
    </source>
</evidence>
<dbReference type="InterPro" id="IPR017938">
    <property type="entry name" value="Riboflavin_synthase-like_b-brl"/>
</dbReference>
<keyword evidence="2" id="KW-0288">FMN</keyword>
<dbReference type="PRINTS" id="PR00369">
    <property type="entry name" value="FLAVODOXIN"/>
</dbReference>
<evidence type="ECO:0000256" key="2">
    <source>
        <dbReference type="ARBA" id="ARBA00022643"/>
    </source>
</evidence>
<comment type="caution">
    <text evidence="8">The sequence shown here is derived from an EMBL/GenBank/DDBJ whole genome shotgun (WGS) entry which is preliminary data.</text>
</comment>
<feature type="transmembrane region" description="Helical" evidence="5">
    <location>
        <begin position="6"/>
        <end position="28"/>
    </location>
</feature>
<evidence type="ECO:0000313" key="9">
    <source>
        <dbReference type="Proteomes" id="UP000198512"/>
    </source>
</evidence>
<dbReference type="InterPro" id="IPR008254">
    <property type="entry name" value="Flavodoxin/NO_synth"/>
</dbReference>
<feature type="region of interest" description="Disordered" evidence="4">
    <location>
        <begin position="221"/>
        <end position="240"/>
    </location>
</feature>
<dbReference type="PROSITE" id="PS50902">
    <property type="entry name" value="FLAVODOXIN_LIKE"/>
    <property type="match status" value="1"/>
</dbReference>
<evidence type="ECO:0000259" key="7">
    <source>
        <dbReference type="PROSITE" id="PS51384"/>
    </source>
</evidence>
<gene>
    <name evidence="8" type="ORF">SAMN05216600_106180</name>
</gene>
<dbReference type="SUPFAM" id="SSF52218">
    <property type="entry name" value="Flavoproteins"/>
    <property type="match status" value="1"/>
</dbReference>
<dbReference type="InterPro" id="IPR017927">
    <property type="entry name" value="FAD-bd_FR_type"/>
</dbReference>
<keyword evidence="3" id="KW-0249">Electron transport</keyword>
<dbReference type="Pfam" id="PF00175">
    <property type="entry name" value="NAD_binding_1"/>
    <property type="match status" value="1"/>
</dbReference>
<protein>
    <submittedName>
        <fullName evidence="8">Sulfite reductase (NADPH) flavoprotein alpha-component</fullName>
    </submittedName>
</protein>
<keyword evidence="1" id="KW-0285">Flavoprotein</keyword>
<dbReference type="InterPro" id="IPR029039">
    <property type="entry name" value="Flavoprotein-like_sf"/>
</dbReference>
<dbReference type="InterPro" id="IPR039261">
    <property type="entry name" value="FNR_nucleotide-bd"/>
</dbReference>
<dbReference type="SUPFAM" id="SSF52343">
    <property type="entry name" value="Ferredoxin reductase-like, C-terminal NADP-linked domain"/>
    <property type="match status" value="1"/>
</dbReference>
<keyword evidence="3" id="KW-0813">Transport</keyword>
<evidence type="ECO:0000313" key="8">
    <source>
        <dbReference type="EMBL" id="SEQ49707.1"/>
    </source>
</evidence>
<dbReference type="Proteomes" id="UP000198512">
    <property type="component" value="Unassembled WGS sequence"/>
</dbReference>